<accession>A0A9P5LKW0</accession>
<proteinExistence type="predicted"/>
<feature type="coiled-coil region" evidence="1">
    <location>
        <begin position="398"/>
        <end position="468"/>
    </location>
</feature>
<organism evidence="2 3">
    <name type="scientific">Cylindrodendrum hubeiense</name>
    <dbReference type="NCBI Taxonomy" id="595255"/>
    <lineage>
        <taxon>Eukaryota</taxon>
        <taxon>Fungi</taxon>
        <taxon>Dikarya</taxon>
        <taxon>Ascomycota</taxon>
        <taxon>Pezizomycotina</taxon>
        <taxon>Sordariomycetes</taxon>
        <taxon>Hypocreomycetidae</taxon>
        <taxon>Hypocreales</taxon>
        <taxon>Nectriaceae</taxon>
        <taxon>Cylindrodendrum</taxon>
    </lineage>
</organism>
<name>A0A9P5LKW0_9HYPO</name>
<evidence type="ECO:0000256" key="1">
    <source>
        <dbReference type="SAM" id="Coils"/>
    </source>
</evidence>
<evidence type="ECO:0000313" key="3">
    <source>
        <dbReference type="Proteomes" id="UP000722485"/>
    </source>
</evidence>
<keyword evidence="1" id="KW-0175">Coiled coil</keyword>
<evidence type="ECO:0000313" key="2">
    <source>
        <dbReference type="EMBL" id="KAF7555748.1"/>
    </source>
</evidence>
<dbReference type="AlphaFoldDB" id="A0A9P5LKW0"/>
<dbReference type="EMBL" id="JAANBB010000017">
    <property type="protein sequence ID" value="KAF7555748.1"/>
    <property type="molecule type" value="Genomic_DNA"/>
</dbReference>
<dbReference type="OrthoDB" id="5413531at2759"/>
<sequence>MEQREGLEFNIPGNSYATAYSSRWTYHGSELVTPEDLRLLQHMNCSYLSSGRPVTLLALKQHAQSLTNLIRKLSLSSTAAAVRELGHEEIGWGFQENEAFDWLDNLREPYENEDETHHVPLHSLSNHIRGQSDDNGLQHHCPLSEVRDFGPWSQKDGTRRPYQTHHNLVMHANECLEILDHEYSSTGGLMSILPTDTEHDTVELAGARNSLLGQWLLHHQHLVGRMHELEINYANSIDILEGEATVPLQVTRRTGPDGMSQGREIAYPQDRYVLVNAGDDVTSHLHRLLDQAEAHSNQKERIWKNAGASGERIWQEERGGKWYARGIIPVDLLTRFYRVAGKGHGSPIFVLPAIEKHPGVAATRSIEKRPTVVSIVTPTWPKRVSEWEHRFKERLDYAKEVELENKSLVRDNIEIEAAMARKNEKLRRNRDELAFLKATSSEGVGKTQQSLLRRIAAYEAKMKELKSVLPSKYHSQLTLTVEDEETGEV</sequence>
<keyword evidence="3" id="KW-1185">Reference proteome</keyword>
<comment type="caution">
    <text evidence="2">The sequence shown here is derived from an EMBL/GenBank/DDBJ whole genome shotgun (WGS) entry which is preliminary data.</text>
</comment>
<gene>
    <name evidence="2" type="ORF">G7Z17_g1889</name>
</gene>
<dbReference type="Proteomes" id="UP000722485">
    <property type="component" value="Unassembled WGS sequence"/>
</dbReference>
<reference evidence="2" key="1">
    <citation type="submission" date="2020-03" db="EMBL/GenBank/DDBJ databases">
        <title>Draft Genome Sequence of Cylindrodendrum hubeiense.</title>
        <authorList>
            <person name="Buettner E."/>
            <person name="Kellner H."/>
        </authorList>
    </citation>
    <scope>NUCLEOTIDE SEQUENCE</scope>
    <source>
        <strain evidence="2">IHI 201604</strain>
    </source>
</reference>
<protein>
    <submittedName>
        <fullName evidence="2">Uncharacterized protein</fullName>
    </submittedName>
</protein>